<dbReference type="EMBL" id="QGTT01000032">
    <property type="protein sequence ID" value="PWW06805.1"/>
    <property type="molecule type" value="Genomic_DNA"/>
</dbReference>
<keyword evidence="1" id="KW-0812">Transmembrane</keyword>
<sequence>MNNAQEIEWKVSGLLPMPIGDDGKYYIKRRDENYSKRTFGRQENDILTYSLEPTKLFHQAIGAELRKTYEANFSTNRLPYSIPIGDLGPMDIRLRLRTIGDRILIISIQLKKFSSNHSVSELIEFQKLSTHPILEAIARFCFNVHYCPNPSQTVVNCLYSKPLLRITSKKNWISTASLVEIVTRHKDIGDRAITEMLKKNELLNFNDDLLLIDKQGIVFLQKTQEHSNQRNRYQRISSLLEYSMYVKSFTDSISFLNESYDIQAELSSEIAVINSILNENVLNESVSASRGWNLMKKEMNLVEISLGPSELEYIPFFKRKWFLATSALVALASGIFGIASYFKGGE</sequence>
<proteinExistence type="predicted"/>
<dbReference type="RefSeq" id="WP_146204111.1">
    <property type="nucleotide sequence ID" value="NZ_QGTT01000032.1"/>
</dbReference>
<accession>A0A317PX02</accession>
<keyword evidence="1" id="KW-0472">Membrane</keyword>
<evidence type="ECO:0000256" key="1">
    <source>
        <dbReference type="SAM" id="Phobius"/>
    </source>
</evidence>
<comment type="caution">
    <text evidence="2">The sequence shown here is derived from an EMBL/GenBank/DDBJ whole genome shotgun (WGS) entry which is preliminary data.</text>
</comment>
<dbReference type="Proteomes" id="UP000246964">
    <property type="component" value="Unassembled WGS sequence"/>
</dbReference>
<feature type="transmembrane region" description="Helical" evidence="1">
    <location>
        <begin position="321"/>
        <end position="342"/>
    </location>
</feature>
<dbReference type="OrthoDB" id="7061317at2"/>
<evidence type="ECO:0000313" key="2">
    <source>
        <dbReference type="EMBL" id="PWW06805.1"/>
    </source>
</evidence>
<dbReference type="AlphaFoldDB" id="A0A317PX02"/>
<keyword evidence="1" id="KW-1133">Transmembrane helix</keyword>
<reference evidence="2 3" key="1">
    <citation type="submission" date="2018-05" db="EMBL/GenBank/DDBJ databases">
        <title>Freshwater and sediment microbial communities from various areas in North America, analyzing microbe dynamics in response to fracking.</title>
        <authorList>
            <person name="Lamendella R."/>
        </authorList>
    </citation>
    <scope>NUCLEOTIDE SEQUENCE [LARGE SCALE GENOMIC DNA]</scope>
    <source>
        <strain evidence="2 3">125B1</strain>
    </source>
</reference>
<protein>
    <submittedName>
        <fullName evidence="2">Uncharacterized protein</fullName>
    </submittedName>
</protein>
<organism evidence="2 3">
    <name type="scientific">Pseudidiomarina maritima</name>
    <dbReference type="NCBI Taxonomy" id="519453"/>
    <lineage>
        <taxon>Bacteria</taxon>
        <taxon>Pseudomonadati</taxon>
        <taxon>Pseudomonadota</taxon>
        <taxon>Gammaproteobacteria</taxon>
        <taxon>Alteromonadales</taxon>
        <taxon>Idiomarinaceae</taxon>
        <taxon>Pseudidiomarina</taxon>
    </lineage>
</organism>
<gene>
    <name evidence="2" type="ORF">DET45_1321</name>
</gene>
<evidence type="ECO:0000313" key="3">
    <source>
        <dbReference type="Proteomes" id="UP000246964"/>
    </source>
</evidence>
<name>A0A317PX02_9GAMM</name>
<keyword evidence="3" id="KW-1185">Reference proteome</keyword>